<accession>A0A6N2KVK8</accession>
<sequence length="61" mass="6993">MNSSSPLSSFEHFSAIRRRKKMKKKKKKNKQGNTGKNPSRLHHLPCCPGQSEQQMMSLVSH</sequence>
<reference evidence="2" key="1">
    <citation type="submission" date="2019-03" db="EMBL/GenBank/DDBJ databases">
        <authorList>
            <person name="Mank J."/>
            <person name="Almeida P."/>
        </authorList>
    </citation>
    <scope>NUCLEOTIDE SEQUENCE</scope>
    <source>
        <strain evidence="2">78183</strain>
    </source>
</reference>
<evidence type="ECO:0000313" key="2">
    <source>
        <dbReference type="EMBL" id="VFU32616.1"/>
    </source>
</evidence>
<feature type="compositionally biased region" description="Basic residues" evidence="1">
    <location>
        <begin position="15"/>
        <end position="30"/>
    </location>
</feature>
<organism evidence="2">
    <name type="scientific">Salix viminalis</name>
    <name type="common">Common osier</name>
    <name type="synonym">Basket willow</name>
    <dbReference type="NCBI Taxonomy" id="40686"/>
    <lineage>
        <taxon>Eukaryota</taxon>
        <taxon>Viridiplantae</taxon>
        <taxon>Streptophyta</taxon>
        <taxon>Embryophyta</taxon>
        <taxon>Tracheophyta</taxon>
        <taxon>Spermatophyta</taxon>
        <taxon>Magnoliopsida</taxon>
        <taxon>eudicotyledons</taxon>
        <taxon>Gunneridae</taxon>
        <taxon>Pentapetalae</taxon>
        <taxon>rosids</taxon>
        <taxon>fabids</taxon>
        <taxon>Malpighiales</taxon>
        <taxon>Salicaceae</taxon>
        <taxon>Saliceae</taxon>
        <taxon>Salix</taxon>
    </lineage>
</organism>
<feature type="compositionally biased region" description="Low complexity" evidence="1">
    <location>
        <begin position="1"/>
        <end position="13"/>
    </location>
</feature>
<dbReference type="EMBL" id="CAADRP010000813">
    <property type="protein sequence ID" value="VFU32616.1"/>
    <property type="molecule type" value="Genomic_DNA"/>
</dbReference>
<gene>
    <name evidence="2" type="ORF">SVIM_LOCUS144243</name>
</gene>
<name>A0A6N2KVK8_SALVM</name>
<evidence type="ECO:0000256" key="1">
    <source>
        <dbReference type="SAM" id="MobiDB-lite"/>
    </source>
</evidence>
<dbReference type="AlphaFoldDB" id="A0A6N2KVK8"/>
<feature type="compositionally biased region" description="Polar residues" evidence="1">
    <location>
        <begin position="50"/>
        <end position="61"/>
    </location>
</feature>
<proteinExistence type="predicted"/>
<feature type="region of interest" description="Disordered" evidence="1">
    <location>
        <begin position="1"/>
        <end position="61"/>
    </location>
</feature>
<protein>
    <submittedName>
        <fullName evidence="2">Uncharacterized protein</fullName>
    </submittedName>
</protein>